<evidence type="ECO:0000256" key="5">
    <source>
        <dbReference type="ARBA" id="ARBA00022448"/>
    </source>
</evidence>
<dbReference type="STRING" id="545694.TREPR_3328"/>
<comment type="subunit">
    <text evidence="3">The complex is composed of two ATP-binding proteins (UgpC), two transmembrane proteins (UgpA and UgpE) and a solute-binding protein (UgpB).</text>
</comment>
<keyword evidence="6 7" id="KW-0732">Signal</keyword>
<dbReference type="AlphaFoldDB" id="F5YK89"/>
<dbReference type="Gene3D" id="3.40.190.10">
    <property type="entry name" value="Periplasmic binding protein-like II"/>
    <property type="match status" value="2"/>
</dbReference>
<accession>F5YK89</accession>
<dbReference type="OrthoDB" id="9798191at2"/>
<evidence type="ECO:0000256" key="6">
    <source>
        <dbReference type="ARBA" id="ARBA00022729"/>
    </source>
</evidence>
<dbReference type="HOGENOM" id="CLU_031285_3_1_12"/>
<dbReference type="GO" id="GO:0042597">
    <property type="term" value="C:periplasmic space"/>
    <property type="evidence" value="ECO:0007669"/>
    <property type="project" value="UniProtKB-SubCell"/>
</dbReference>
<reference evidence="9" key="1">
    <citation type="submission" date="2009-12" db="EMBL/GenBank/DDBJ databases">
        <title>Complete sequence of Treponema primitia strain ZAS-2.</title>
        <authorList>
            <person name="Tetu S.G."/>
            <person name="Matson E."/>
            <person name="Ren Q."/>
            <person name="Seshadri R."/>
            <person name="Elbourne L."/>
            <person name="Hassan K.A."/>
            <person name="Durkin A."/>
            <person name="Radune D."/>
            <person name="Mohamoud Y."/>
            <person name="Shay R."/>
            <person name="Jin S."/>
            <person name="Zhang X."/>
            <person name="Lucey K."/>
            <person name="Ballor N.R."/>
            <person name="Ottesen E."/>
            <person name="Rosenthal R."/>
            <person name="Allen A."/>
            <person name="Leadbetter J.R."/>
            <person name="Paulsen I.T."/>
        </authorList>
    </citation>
    <scope>NUCLEOTIDE SEQUENCE [LARGE SCALE GENOMIC DNA]</scope>
    <source>
        <strain evidence="9">ATCC BAA-887 / DSM 12427 / ZAS-2</strain>
    </source>
</reference>
<dbReference type="PANTHER" id="PTHR43649:SF31">
    <property type="entry name" value="SN-GLYCEROL-3-PHOSPHATE-BINDING PERIPLASMIC PROTEIN UGPB"/>
    <property type="match status" value="1"/>
</dbReference>
<dbReference type="InterPro" id="IPR006059">
    <property type="entry name" value="SBP"/>
</dbReference>
<dbReference type="Proteomes" id="UP000009223">
    <property type="component" value="Chromosome"/>
</dbReference>
<comment type="subcellular location">
    <subcellularLocation>
        <location evidence="1">Periplasm</location>
    </subcellularLocation>
</comment>
<evidence type="ECO:0000313" key="9">
    <source>
        <dbReference type="Proteomes" id="UP000009223"/>
    </source>
</evidence>
<protein>
    <recommendedName>
        <fullName evidence="4">sn-glycerol-3-phosphate-binding periplasmic protein UgpB</fullName>
    </recommendedName>
</protein>
<proteinExistence type="inferred from homology"/>
<evidence type="ECO:0000313" key="8">
    <source>
        <dbReference type="EMBL" id="AEF85646.1"/>
    </source>
</evidence>
<keyword evidence="5" id="KW-0813">Transport</keyword>
<dbReference type="SUPFAM" id="SSF53850">
    <property type="entry name" value="Periplasmic binding protein-like II"/>
    <property type="match status" value="1"/>
</dbReference>
<comment type="similarity">
    <text evidence="2">Belongs to the bacterial solute-binding protein 1 family.</text>
</comment>
<evidence type="ECO:0000256" key="4">
    <source>
        <dbReference type="ARBA" id="ARBA00017470"/>
    </source>
</evidence>
<evidence type="ECO:0000256" key="7">
    <source>
        <dbReference type="SAM" id="SignalP"/>
    </source>
</evidence>
<keyword evidence="9" id="KW-1185">Reference proteome</keyword>
<evidence type="ECO:0000256" key="3">
    <source>
        <dbReference type="ARBA" id="ARBA00011557"/>
    </source>
</evidence>
<reference evidence="8 9" key="2">
    <citation type="journal article" date="2011" name="ISME J.">
        <title>RNA-seq reveals cooperative metabolic interactions between two termite-gut spirochete species in co-culture.</title>
        <authorList>
            <person name="Rosenthal A.Z."/>
            <person name="Matson E.G."/>
            <person name="Eldar A."/>
            <person name="Leadbetter J.R."/>
        </authorList>
    </citation>
    <scope>NUCLEOTIDE SEQUENCE [LARGE SCALE GENOMIC DNA]</scope>
    <source>
        <strain evidence="9">ATCC BAA-887 / DSM 12427 / ZAS-2</strain>
    </source>
</reference>
<dbReference type="CDD" id="cd14748">
    <property type="entry name" value="PBP2_UgpB"/>
    <property type="match status" value="1"/>
</dbReference>
<name>F5YK89_TREPZ</name>
<evidence type="ECO:0000256" key="2">
    <source>
        <dbReference type="ARBA" id="ARBA00008520"/>
    </source>
</evidence>
<dbReference type="KEGG" id="tpi:TREPR_3328"/>
<evidence type="ECO:0000256" key="1">
    <source>
        <dbReference type="ARBA" id="ARBA00004418"/>
    </source>
</evidence>
<gene>
    <name evidence="8" type="ordered locus">TREPR_3328</name>
</gene>
<dbReference type="Pfam" id="PF13416">
    <property type="entry name" value="SBP_bac_8"/>
    <property type="match status" value="1"/>
</dbReference>
<dbReference type="eggNOG" id="COG1653">
    <property type="taxonomic scope" value="Bacteria"/>
</dbReference>
<dbReference type="PANTHER" id="PTHR43649">
    <property type="entry name" value="ARABINOSE-BINDING PROTEIN-RELATED"/>
    <property type="match status" value="1"/>
</dbReference>
<sequence length="439" mass="47590">MKKLLCTMMAVLCVGALVFAAGGKDQSAAGGKTKIILWHSMGGRNGEALEKLAKEFNSSQEKIEIELQYQGNYDDCIVKIKATPKGQGPDILQLYDIGTRWAIDSGTTLKMQDFINRDKYNISDYEPNILAYYTLDGELFSMPFNCSSPVIIYNKEALAAAKLDPKTAFATMDAVLATSKALAASNPNMHGSFTNYSWVFEQLVSIQDKDLLDNGNGRKSRATAVIAREPLLNIMTKLRAIYSDPSNVIFGKGTAESKNQFATGSTLGYIIDSCSIYADSAAAAGGKFNLGFASIPKVNAGDTGGVSVGGGSLWLMDSGSDQKANAAWEFVKFVTGAEKQAQWSMETGYLPIRRSSVDLPVYQDFTKNTNPELIVAIEALRNSKPSCAGSVMGVFSKARVIIENEIETMANNPSVTPQAVVDRIISQINEEITLYNRTN</sequence>
<feature type="signal peptide" evidence="7">
    <location>
        <begin position="1"/>
        <end position="20"/>
    </location>
</feature>
<dbReference type="InterPro" id="IPR050490">
    <property type="entry name" value="Bact_solute-bd_prot1"/>
</dbReference>
<organism evidence="8 9">
    <name type="scientific">Treponema primitia (strain ATCC BAA-887 / DSM 12427 / ZAS-2)</name>
    <dbReference type="NCBI Taxonomy" id="545694"/>
    <lineage>
        <taxon>Bacteria</taxon>
        <taxon>Pseudomonadati</taxon>
        <taxon>Spirochaetota</taxon>
        <taxon>Spirochaetia</taxon>
        <taxon>Spirochaetales</taxon>
        <taxon>Treponemataceae</taxon>
        <taxon>Treponema</taxon>
    </lineage>
</organism>
<dbReference type="EMBL" id="CP001843">
    <property type="protein sequence ID" value="AEF85646.1"/>
    <property type="molecule type" value="Genomic_DNA"/>
</dbReference>
<feature type="chain" id="PRO_5003331948" description="sn-glycerol-3-phosphate-binding periplasmic protein UgpB" evidence="7">
    <location>
        <begin position="21"/>
        <end position="439"/>
    </location>
</feature>
<dbReference type="RefSeq" id="WP_015706950.1">
    <property type="nucleotide sequence ID" value="NC_015578.1"/>
</dbReference>